<dbReference type="InterPro" id="IPR038726">
    <property type="entry name" value="PDDEXK_AddAB-type"/>
</dbReference>
<evidence type="ECO:0000313" key="12">
    <source>
        <dbReference type="EMBL" id="HIV62977.1"/>
    </source>
</evidence>
<evidence type="ECO:0000256" key="8">
    <source>
        <dbReference type="ARBA" id="ARBA00023125"/>
    </source>
</evidence>
<keyword evidence="1" id="KW-0540">Nuclease</keyword>
<keyword evidence="3" id="KW-0227">DNA damage</keyword>
<proteinExistence type="predicted"/>
<dbReference type="GO" id="GO:0004527">
    <property type="term" value="F:exonuclease activity"/>
    <property type="evidence" value="ECO:0007669"/>
    <property type="project" value="UniProtKB-KW"/>
</dbReference>
<dbReference type="Proteomes" id="UP000886808">
    <property type="component" value="Unassembled WGS sequence"/>
</dbReference>
<comment type="caution">
    <text evidence="12">The sequence shown here is derived from an EMBL/GenBank/DDBJ whole genome shotgun (WGS) entry which is preliminary data.</text>
</comment>
<dbReference type="EMBL" id="DXIE01000053">
    <property type="protein sequence ID" value="HIV62977.1"/>
    <property type="molecule type" value="Genomic_DNA"/>
</dbReference>
<dbReference type="PANTHER" id="PTHR30591:SF1">
    <property type="entry name" value="RECBCD ENZYME SUBUNIT RECC"/>
    <property type="match status" value="1"/>
</dbReference>
<evidence type="ECO:0000256" key="1">
    <source>
        <dbReference type="ARBA" id="ARBA00022722"/>
    </source>
</evidence>
<evidence type="ECO:0000256" key="9">
    <source>
        <dbReference type="ARBA" id="ARBA00023204"/>
    </source>
</evidence>
<evidence type="ECO:0000313" key="13">
    <source>
        <dbReference type="Proteomes" id="UP000886808"/>
    </source>
</evidence>
<dbReference type="InterPro" id="IPR049035">
    <property type="entry name" value="ADDB_N"/>
</dbReference>
<keyword evidence="6" id="KW-0269">Exonuclease</keyword>
<dbReference type="PANTHER" id="PTHR30591">
    <property type="entry name" value="RECBCD ENZYME SUBUNIT RECC"/>
    <property type="match status" value="1"/>
</dbReference>
<dbReference type="Pfam" id="PF12705">
    <property type="entry name" value="PDDEXK_1"/>
    <property type="match status" value="1"/>
</dbReference>
<feature type="domain" description="PD-(D/E)XK endonuclease-like" evidence="10">
    <location>
        <begin position="742"/>
        <end position="1102"/>
    </location>
</feature>
<feature type="domain" description="ATP-dependent helicase/deoxyribonuclease subunit B N-terminal" evidence="11">
    <location>
        <begin position="4"/>
        <end position="261"/>
    </location>
</feature>
<evidence type="ECO:0000259" key="10">
    <source>
        <dbReference type="Pfam" id="PF12705"/>
    </source>
</evidence>
<dbReference type="GO" id="GO:0006281">
    <property type="term" value="P:DNA repair"/>
    <property type="evidence" value="ECO:0007669"/>
    <property type="project" value="UniProtKB-KW"/>
</dbReference>
<keyword evidence="4" id="KW-0378">Hydrolase</keyword>
<dbReference type="SUPFAM" id="SSF52540">
    <property type="entry name" value="P-loop containing nucleoside triphosphate hydrolases"/>
    <property type="match status" value="1"/>
</dbReference>
<dbReference type="Gene3D" id="3.40.50.300">
    <property type="entry name" value="P-loop containing nucleotide triphosphate hydrolases"/>
    <property type="match status" value="4"/>
</dbReference>
<evidence type="ECO:0000256" key="3">
    <source>
        <dbReference type="ARBA" id="ARBA00022763"/>
    </source>
</evidence>
<dbReference type="GO" id="GO:0005524">
    <property type="term" value="F:ATP binding"/>
    <property type="evidence" value="ECO:0007669"/>
    <property type="project" value="UniProtKB-KW"/>
</dbReference>
<keyword evidence="9" id="KW-0234">DNA repair</keyword>
<name>A0A9D1PKX0_9FIRM</name>
<gene>
    <name evidence="12" type="ORF">H9746_09100</name>
</gene>
<dbReference type="GO" id="GO:0004386">
    <property type="term" value="F:helicase activity"/>
    <property type="evidence" value="ECO:0007669"/>
    <property type="project" value="UniProtKB-KW"/>
</dbReference>
<keyword evidence="7" id="KW-0067">ATP-binding</keyword>
<keyword evidence="2" id="KW-0547">Nucleotide-binding</keyword>
<reference evidence="12" key="2">
    <citation type="submission" date="2021-04" db="EMBL/GenBank/DDBJ databases">
        <authorList>
            <person name="Gilroy R."/>
        </authorList>
    </citation>
    <scope>NUCLEOTIDE SEQUENCE</scope>
    <source>
        <strain evidence="12">CHK193-4272</strain>
    </source>
</reference>
<evidence type="ECO:0000259" key="11">
    <source>
        <dbReference type="Pfam" id="PF21445"/>
    </source>
</evidence>
<evidence type="ECO:0000256" key="5">
    <source>
        <dbReference type="ARBA" id="ARBA00022806"/>
    </source>
</evidence>
<evidence type="ECO:0000256" key="4">
    <source>
        <dbReference type="ARBA" id="ARBA00022801"/>
    </source>
</evidence>
<dbReference type="AlphaFoldDB" id="A0A9D1PKX0"/>
<dbReference type="Pfam" id="PF21445">
    <property type="entry name" value="ADDB_N"/>
    <property type="match status" value="1"/>
</dbReference>
<sequence>MNIFIGRGGSGKTEAILRNIAAKAEKNEGKQLILVPELYSHTYERRLAEATNNKGGRTAEVISFTRLTGRVFAEMGGLADKSLTEAGRLLTITEAARRVDAGLKLYHGLYQKPAILNEFLELFDECKTCCVKPEHTFDVAVKLKETSPALAEKMIDLSQVYTSYEKLCNESLPDPRDMLTRMAELLPSCKLLDGVELFIDAFQSFTPQEMQIIEIFVRRKMKITIALTFDEKDKSIFVSSAHTLKLLKKMAQRNGQKAEILDFGDCKIPKPHDLDLLEKQALLPIGEPEQSDGQSVKHYYAANPFAECEYAMAFIRKTMQTKNAKWRDFAIVSRDGGSYEAALRMAAARYDVPIFHSNKTDLLARPPLALLTTALKVITNGFKTEDVIACLKTGLCNLSPDEIDILENYALCWRIKGNMWTKPFTYHPDGYGQSLDDEADEKLQTIENIRKAMIKPFESLENAIKNAKNTTEHIQALYDFLVMMQTPERMTERAEFYENNGDLQLADEYRQLWEIIIKAMEEMVWICGESETDSQRFSELFSLVLGQYDVSSIPVSLDRVTCGAIDRVCGAKRYPYLIVLGVNDGVLPSAPKTGGVLSDHERMLLECEELNLSASATERMLMEQEIMYRFLSCATKQILLCCHTMGSDGKETRPSYLLGAIENKLINLPIEQGENALENARLCAKRPAFELGCSALSGLDTHAALTAYNYFKDDISKIKKANSRKIASIDTINALYGEIPSLTASRVDLFNTCRFAFFMRHGLKAKPRKKAEFAAPQTGTFIHYVLENTLNEITKQFGSAKNIKDQDTDKIKQIMQDCIENYIKEYLGGSLEKQTARFRYLFKRLVKTMESILQNVLDELKVSDFMPIDYELKFGFNGDLPEIKCSDDENAITLSGTADRVDGYIKNGKLNIRVMDYKSGTKSFSLNDIWNGLNLQMILYLYAIQQNGLEHYKNKLNQNIDEINPAAVLYIPTKEQLLDLDQNQPDEVIKTLREKALKRSGLVCDDVSILDAMENGIEDKSKFLPVKFKTPKPTKKNPEPTPELTVTSAIASLEKFGKLARFAQDKLLEMAKEMKTGDIPAAPCKQGQSVRCDYCEYKSACKFDETLGDYIRALDNIKDDEFWDKIGGDE</sequence>
<reference evidence="12" key="1">
    <citation type="journal article" date="2021" name="PeerJ">
        <title>Extensive microbial diversity within the chicken gut microbiome revealed by metagenomics and culture.</title>
        <authorList>
            <person name="Gilroy R."/>
            <person name="Ravi A."/>
            <person name="Getino M."/>
            <person name="Pursley I."/>
            <person name="Horton D.L."/>
            <person name="Alikhan N.F."/>
            <person name="Baker D."/>
            <person name="Gharbi K."/>
            <person name="Hall N."/>
            <person name="Watson M."/>
            <person name="Adriaenssens E.M."/>
            <person name="Foster-Nyarko E."/>
            <person name="Jarju S."/>
            <person name="Secka A."/>
            <person name="Antonio M."/>
            <person name="Oren A."/>
            <person name="Chaudhuri R.R."/>
            <person name="La Ragione R."/>
            <person name="Hildebrand F."/>
            <person name="Pallen M.J."/>
        </authorList>
    </citation>
    <scope>NUCLEOTIDE SEQUENCE</scope>
    <source>
        <strain evidence="12">CHK193-4272</strain>
    </source>
</reference>
<keyword evidence="8" id="KW-0238">DNA-binding</keyword>
<dbReference type="InterPro" id="IPR027417">
    <property type="entry name" value="P-loop_NTPase"/>
</dbReference>
<dbReference type="GO" id="GO:0003677">
    <property type="term" value="F:DNA binding"/>
    <property type="evidence" value="ECO:0007669"/>
    <property type="project" value="UniProtKB-KW"/>
</dbReference>
<protein>
    <submittedName>
        <fullName evidence="12">PD-(D/E)XK nuclease family protein</fullName>
    </submittedName>
</protein>
<keyword evidence="5" id="KW-0347">Helicase</keyword>
<dbReference type="Gene3D" id="3.90.320.10">
    <property type="match status" value="1"/>
</dbReference>
<evidence type="ECO:0000256" key="6">
    <source>
        <dbReference type="ARBA" id="ARBA00022839"/>
    </source>
</evidence>
<dbReference type="GO" id="GO:0006310">
    <property type="term" value="P:DNA recombination"/>
    <property type="evidence" value="ECO:0007669"/>
    <property type="project" value="TreeGrafter"/>
</dbReference>
<evidence type="ECO:0000256" key="7">
    <source>
        <dbReference type="ARBA" id="ARBA00022840"/>
    </source>
</evidence>
<evidence type="ECO:0000256" key="2">
    <source>
        <dbReference type="ARBA" id="ARBA00022741"/>
    </source>
</evidence>
<organism evidence="12 13">
    <name type="scientific">Candidatus Butyricicoccus avistercoris</name>
    <dbReference type="NCBI Taxonomy" id="2838518"/>
    <lineage>
        <taxon>Bacteria</taxon>
        <taxon>Bacillati</taxon>
        <taxon>Bacillota</taxon>
        <taxon>Clostridia</taxon>
        <taxon>Eubacteriales</taxon>
        <taxon>Butyricicoccaceae</taxon>
        <taxon>Butyricicoccus</taxon>
    </lineage>
</organism>
<dbReference type="InterPro" id="IPR011604">
    <property type="entry name" value="PDDEXK-like_dom_sf"/>
</dbReference>
<accession>A0A9D1PKX0</accession>